<dbReference type="Gene3D" id="1.10.10.10">
    <property type="entry name" value="Winged helix-like DNA-binding domain superfamily/Winged helix DNA-binding domain"/>
    <property type="match status" value="1"/>
</dbReference>
<dbReference type="InterPro" id="IPR035472">
    <property type="entry name" value="RpiR-like_SIS"/>
</dbReference>
<dbReference type="PANTHER" id="PTHR30514">
    <property type="entry name" value="GLUCOKINASE"/>
    <property type="match status" value="1"/>
</dbReference>
<keyword evidence="2" id="KW-0238">DNA-binding</keyword>
<evidence type="ECO:0000313" key="7">
    <source>
        <dbReference type="Proteomes" id="UP000279859"/>
    </source>
</evidence>
<dbReference type="SUPFAM" id="SSF46689">
    <property type="entry name" value="Homeodomain-like"/>
    <property type="match status" value="1"/>
</dbReference>
<evidence type="ECO:0000313" key="6">
    <source>
        <dbReference type="EMBL" id="RNE64133.1"/>
    </source>
</evidence>
<sequence>MSVSDESEGRPDSRTVLVRIRAALPALRPSEKRIARVFLDDPAGAAGLSIAEIATECGTSTTSVVRFYKRIGYARYQDLRTDLTREAMREKLENPNLPSLSGDVNRDDTVDDIVAKVALNETLSIADTAKMLDTKELARAIGLVLSARRVDIFGVGASSFVGLDLQQKLSRIGRTALNWPDSHSAWTSAATLDESCVAIAISHSGSTIDTGEFLAIAGGAGAATIAITNFSESALADTADVVLTTAARETRFRSGALGSRIAQLMVVDCLFIGVAQASYEVSMAALRSTYTAVHRGLGARS</sequence>
<dbReference type="PANTHER" id="PTHR30514:SF1">
    <property type="entry name" value="HTH-TYPE TRANSCRIPTIONAL REGULATOR HEXR-RELATED"/>
    <property type="match status" value="1"/>
</dbReference>
<evidence type="ECO:0000259" key="4">
    <source>
        <dbReference type="PROSITE" id="PS51071"/>
    </source>
</evidence>
<comment type="caution">
    <text evidence="6">The sequence shown here is derived from an EMBL/GenBank/DDBJ whole genome shotgun (WGS) entry which is preliminary data.</text>
</comment>
<feature type="domain" description="SIS" evidence="5">
    <location>
        <begin position="140"/>
        <end position="280"/>
    </location>
</feature>
<dbReference type="InterPro" id="IPR009057">
    <property type="entry name" value="Homeodomain-like_sf"/>
</dbReference>
<organism evidence="6 7">
    <name type="scientific">Cryobacterium tepidiphilum</name>
    <dbReference type="NCBI Taxonomy" id="2486026"/>
    <lineage>
        <taxon>Bacteria</taxon>
        <taxon>Bacillati</taxon>
        <taxon>Actinomycetota</taxon>
        <taxon>Actinomycetes</taxon>
        <taxon>Micrococcales</taxon>
        <taxon>Microbacteriaceae</taxon>
        <taxon>Cryobacterium</taxon>
    </lineage>
</organism>
<dbReference type="OrthoDB" id="370421at2"/>
<dbReference type="Proteomes" id="UP000279859">
    <property type="component" value="Unassembled WGS sequence"/>
</dbReference>
<dbReference type="InterPro" id="IPR001347">
    <property type="entry name" value="SIS_dom"/>
</dbReference>
<protein>
    <submittedName>
        <fullName evidence="6">MurR/RpiR family transcriptional regulator</fullName>
    </submittedName>
</protein>
<dbReference type="InterPro" id="IPR036388">
    <property type="entry name" value="WH-like_DNA-bd_sf"/>
</dbReference>
<keyword evidence="3" id="KW-0804">Transcription</keyword>
<name>A0A3M8LF00_9MICO</name>
<dbReference type="InterPro" id="IPR046348">
    <property type="entry name" value="SIS_dom_sf"/>
</dbReference>
<evidence type="ECO:0000256" key="1">
    <source>
        <dbReference type="ARBA" id="ARBA00023015"/>
    </source>
</evidence>
<evidence type="ECO:0000256" key="3">
    <source>
        <dbReference type="ARBA" id="ARBA00023163"/>
    </source>
</evidence>
<dbReference type="CDD" id="cd05013">
    <property type="entry name" value="SIS_RpiR"/>
    <property type="match status" value="1"/>
</dbReference>
<dbReference type="GO" id="GO:0003677">
    <property type="term" value="F:DNA binding"/>
    <property type="evidence" value="ECO:0007669"/>
    <property type="project" value="UniProtKB-KW"/>
</dbReference>
<dbReference type="GO" id="GO:1901135">
    <property type="term" value="P:carbohydrate derivative metabolic process"/>
    <property type="evidence" value="ECO:0007669"/>
    <property type="project" value="InterPro"/>
</dbReference>
<dbReference type="PROSITE" id="PS51071">
    <property type="entry name" value="HTH_RPIR"/>
    <property type="match status" value="1"/>
</dbReference>
<dbReference type="SUPFAM" id="SSF53697">
    <property type="entry name" value="SIS domain"/>
    <property type="match status" value="1"/>
</dbReference>
<dbReference type="InterPro" id="IPR000281">
    <property type="entry name" value="HTH_RpiR"/>
</dbReference>
<proteinExistence type="predicted"/>
<dbReference type="Pfam" id="PF01418">
    <property type="entry name" value="HTH_6"/>
    <property type="match status" value="1"/>
</dbReference>
<reference evidence="6 7" key="1">
    <citation type="submission" date="2018-11" db="EMBL/GenBank/DDBJ databases">
        <title>Cryobacterium sp. nov., isolated from rhizosphere soil of lettuce.</title>
        <authorList>
            <person name="Wang Y."/>
        </authorList>
    </citation>
    <scope>NUCLEOTIDE SEQUENCE [LARGE SCALE GENOMIC DNA]</scope>
    <source>
        <strain evidence="6 7">NEAU-85</strain>
    </source>
</reference>
<dbReference type="AlphaFoldDB" id="A0A3M8LF00"/>
<evidence type="ECO:0000256" key="2">
    <source>
        <dbReference type="ARBA" id="ARBA00023125"/>
    </source>
</evidence>
<dbReference type="Pfam" id="PF01380">
    <property type="entry name" value="SIS"/>
    <property type="match status" value="1"/>
</dbReference>
<dbReference type="GO" id="GO:0003700">
    <property type="term" value="F:DNA-binding transcription factor activity"/>
    <property type="evidence" value="ECO:0007669"/>
    <property type="project" value="InterPro"/>
</dbReference>
<keyword evidence="7" id="KW-1185">Reference proteome</keyword>
<dbReference type="GO" id="GO:0097367">
    <property type="term" value="F:carbohydrate derivative binding"/>
    <property type="evidence" value="ECO:0007669"/>
    <property type="project" value="InterPro"/>
</dbReference>
<evidence type="ECO:0000259" key="5">
    <source>
        <dbReference type="PROSITE" id="PS51464"/>
    </source>
</evidence>
<feature type="domain" description="HTH rpiR-type" evidence="4">
    <location>
        <begin position="14"/>
        <end position="90"/>
    </location>
</feature>
<keyword evidence="1" id="KW-0805">Transcription regulation</keyword>
<dbReference type="Gene3D" id="3.40.50.10490">
    <property type="entry name" value="Glucose-6-phosphate isomerase like protein, domain 1"/>
    <property type="match status" value="1"/>
</dbReference>
<accession>A0A3M8LF00</accession>
<dbReference type="EMBL" id="RDSR01000005">
    <property type="protein sequence ID" value="RNE64133.1"/>
    <property type="molecule type" value="Genomic_DNA"/>
</dbReference>
<dbReference type="PROSITE" id="PS51464">
    <property type="entry name" value="SIS"/>
    <property type="match status" value="1"/>
</dbReference>
<gene>
    <name evidence="6" type="ORF">EEJ31_04465</name>
</gene>
<dbReference type="InterPro" id="IPR047640">
    <property type="entry name" value="RpiR-like"/>
</dbReference>